<dbReference type="EMBL" id="KV460259">
    <property type="protein sequence ID" value="OBT93003.2"/>
    <property type="molecule type" value="Genomic_DNA"/>
</dbReference>
<gene>
    <name evidence="9" type="ORF">VE01_08633</name>
</gene>
<dbReference type="RefSeq" id="XP_059319366.1">
    <property type="nucleotide sequence ID" value="XM_059463984.1"/>
</dbReference>
<feature type="transmembrane region" description="Helical" evidence="7">
    <location>
        <begin position="210"/>
        <end position="232"/>
    </location>
</feature>
<dbReference type="InterPro" id="IPR010573">
    <property type="entry name" value="MFS_Str1/Tri12-like"/>
</dbReference>
<feature type="compositionally biased region" description="Polar residues" evidence="6">
    <location>
        <begin position="1"/>
        <end position="17"/>
    </location>
</feature>
<evidence type="ECO:0000256" key="7">
    <source>
        <dbReference type="SAM" id="Phobius"/>
    </source>
</evidence>
<dbReference type="Pfam" id="PF06609">
    <property type="entry name" value="TRI12"/>
    <property type="match status" value="1"/>
</dbReference>
<dbReference type="GO" id="GO:0005886">
    <property type="term" value="C:plasma membrane"/>
    <property type="evidence" value="ECO:0007669"/>
    <property type="project" value="TreeGrafter"/>
</dbReference>
<protein>
    <recommendedName>
        <fullName evidence="8">Major facilitator superfamily (MFS) profile domain-containing protein</fullName>
    </recommendedName>
</protein>
<dbReference type="GO" id="GO:0022857">
    <property type="term" value="F:transmembrane transporter activity"/>
    <property type="evidence" value="ECO:0007669"/>
    <property type="project" value="InterPro"/>
</dbReference>
<feature type="transmembrane region" description="Helical" evidence="7">
    <location>
        <begin position="279"/>
        <end position="302"/>
    </location>
</feature>
<evidence type="ECO:0000256" key="3">
    <source>
        <dbReference type="ARBA" id="ARBA00022692"/>
    </source>
</evidence>
<feature type="transmembrane region" description="Helical" evidence="7">
    <location>
        <begin position="252"/>
        <end position="273"/>
    </location>
</feature>
<evidence type="ECO:0000256" key="6">
    <source>
        <dbReference type="SAM" id="MobiDB-lite"/>
    </source>
</evidence>
<organism evidence="9 10">
    <name type="scientific">Pseudogymnoascus verrucosus</name>
    <dbReference type="NCBI Taxonomy" id="342668"/>
    <lineage>
        <taxon>Eukaryota</taxon>
        <taxon>Fungi</taxon>
        <taxon>Dikarya</taxon>
        <taxon>Ascomycota</taxon>
        <taxon>Pezizomycotina</taxon>
        <taxon>Leotiomycetes</taxon>
        <taxon>Thelebolales</taxon>
        <taxon>Thelebolaceae</taxon>
        <taxon>Pseudogymnoascus</taxon>
    </lineage>
</organism>
<feature type="transmembrane region" description="Helical" evidence="7">
    <location>
        <begin position="323"/>
        <end position="346"/>
    </location>
</feature>
<dbReference type="PANTHER" id="PTHR23501">
    <property type="entry name" value="MAJOR FACILITATOR SUPERFAMILY"/>
    <property type="match status" value="1"/>
</dbReference>
<dbReference type="SUPFAM" id="SSF103473">
    <property type="entry name" value="MFS general substrate transporter"/>
    <property type="match status" value="1"/>
</dbReference>
<dbReference type="PROSITE" id="PS00216">
    <property type="entry name" value="SUGAR_TRANSPORT_1"/>
    <property type="match status" value="1"/>
</dbReference>
<dbReference type="InterPro" id="IPR020846">
    <property type="entry name" value="MFS_dom"/>
</dbReference>
<feature type="transmembrane region" description="Helical" evidence="7">
    <location>
        <begin position="547"/>
        <end position="566"/>
    </location>
</feature>
<feature type="transmembrane region" description="Helical" evidence="7">
    <location>
        <begin position="361"/>
        <end position="381"/>
    </location>
</feature>
<dbReference type="AlphaFoldDB" id="A0A1B8GAY9"/>
<dbReference type="InterPro" id="IPR036259">
    <property type="entry name" value="MFS_trans_sf"/>
</dbReference>
<feature type="transmembrane region" description="Helical" evidence="7">
    <location>
        <begin position="151"/>
        <end position="171"/>
    </location>
</feature>
<keyword evidence="5 7" id="KW-0472">Membrane</keyword>
<feature type="transmembrane region" description="Helical" evidence="7">
    <location>
        <begin position="56"/>
        <end position="75"/>
    </location>
</feature>
<accession>A0A1B8GAY9</accession>
<keyword evidence="3 7" id="KW-0812">Transmembrane</keyword>
<proteinExistence type="predicted"/>
<dbReference type="GeneID" id="28842019"/>
<evidence type="ECO:0000313" key="10">
    <source>
        <dbReference type="Proteomes" id="UP000091956"/>
    </source>
</evidence>
<reference evidence="10" key="2">
    <citation type="journal article" date="2018" name="Nat. Commun.">
        <title>Extreme sensitivity to ultraviolet light in the fungal pathogen causing white-nose syndrome of bats.</title>
        <authorList>
            <person name="Palmer J.M."/>
            <person name="Drees K.P."/>
            <person name="Foster J.T."/>
            <person name="Lindner D.L."/>
        </authorList>
    </citation>
    <scope>NUCLEOTIDE SEQUENCE [LARGE SCALE GENOMIC DNA]</scope>
    <source>
        <strain evidence="10">UAMH 10579</strain>
    </source>
</reference>
<evidence type="ECO:0000256" key="2">
    <source>
        <dbReference type="ARBA" id="ARBA00022448"/>
    </source>
</evidence>
<reference evidence="9 10" key="1">
    <citation type="submission" date="2016-03" db="EMBL/GenBank/DDBJ databases">
        <title>Comparative genomics of Pseudogymnoascus destructans, the fungus causing white-nose syndrome of bats.</title>
        <authorList>
            <person name="Palmer J.M."/>
            <person name="Drees K.P."/>
            <person name="Foster J.T."/>
            <person name="Lindner D.L."/>
        </authorList>
    </citation>
    <scope>NUCLEOTIDE SEQUENCE [LARGE SCALE GENOMIC DNA]</scope>
    <source>
        <strain evidence="9 10">UAMH 10579</strain>
    </source>
</reference>
<feature type="domain" description="Major facilitator superfamily (MFS) profile" evidence="8">
    <location>
        <begin position="59"/>
        <end position="524"/>
    </location>
</feature>
<dbReference type="InterPro" id="IPR005829">
    <property type="entry name" value="Sugar_transporter_CS"/>
</dbReference>
<feature type="transmembrane region" description="Helical" evidence="7">
    <location>
        <begin position="95"/>
        <end position="114"/>
    </location>
</feature>
<feature type="transmembrane region" description="Helical" evidence="7">
    <location>
        <begin position="388"/>
        <end position="409"/>
    </location>
</feature>
<feature type="compositionally biased region" description="Basic and acidic residues" evidence="6">
    <location>
        <begin position="18"/>
        <end position="41"/>
    </location>
</feature>
<sequence>MSAEKSTQSLDKQVTPTETEHIEVRPIDSPHDEKYDNHGATDLETGDGGAYSTHSVSFLMTVVGCSFALCGSQIFPLLYLTLTTTVAKELNAQSLTIWLFTASSVAMGAVAPFIGPLADLIGRKPLFIIGLLLSVVGAIVCAVTPNAPGFIAGHILLGAGAVTQELLAIAVVSEIVPTSRRPLYAVISLSSIIPWSPGSLYANWMAQVSWRWIGCTLALWNALTLAILMIFYQPPPRVNSLGLSRRELISRIDFIGGALLTTGLVFVLLALSWGGQQYAWTSAHVLSFLLLGFALMFVFVAWEFFGTKHPLFPRRIIKAPRPFFCMLFVIFAAGVNYVPLVVFWPIEGISVFGADHHQNGLYTLPIGICILGGAISSAFLLHIFKRHITVVMTMFCVMQTVASASLAAIDPHNVATALPAICFALLGVGGVLVPNQVIITVLTPPDLLASVTALTVALRAQTQVLGLAIFYNRFVAKVTEGGYALVAPAMIKAGVYDPEVIFNLVEGMSAVPYSALAKAIPELMADPAAYEAVGEAALQSFAAAFKLIYYITIAFGAPACVAAAFMGDVGQYMNENVAVKL</sequence>
<feature type="region of interest" description="Disordered" evidence="6">
    <location>
        <begin position="1"/>
        <end position="43"/>
    </location>
</feature>
<keyword evidence="4 7" id="KW-1133">Transmembrane helix</keyword>
<feature type="transmembrane region" description="Helical" evidence="7">
    <location>
        <begin position="126"/>
        <end position="145"/>
    </location>
</feature>
<dbReference type="Proteomes" id="UP000091956">
    <property type="component" value="Unassembled WGS sequence"/>
</dbReference>
<evidence type="ECO:0000256" key="4">
    <source>
        <dbReference type="ARBA" id="ARBA00022989"/>
    </source>
</evidence>
<evidence type="ECO:0000259" key="8">
    <source>
        <dbReference type="PROSITE" id="PS50850"/>
    </source>
</evidence>
<comment type="subcellular location">
    <subcellularLocation>
        <location evidence="1">Membrane</location>
        <topology evidence="1">Multi-pass membrane protein</topology>
    </subcellularLocation>
</comment>
<evidence type="ECO:0000256" key="1">
    <source>
        <dbReference type="ARBA" id="ARBA00004141"/>
    </source>
</evidence>
<keyword evidence="2" id="KW-0813">Transport</keyword>
<dbReference type="PROSITE" id="PS50850">
    <property type="entry name" value="MFS"/>
    <property type="match status" value="1"/>
</dbReference>
<feature type="transmembrane region" description="Helical" evidence="7">
    <location>
        <begin position="415"/>
        <end position="433"/>
    </location>
</feature>
<name>A0A1B8GAY9_9PEZI</name>
<dbReference type="PANTHER" id="PTHR23501:SF109">
    <property type="entry name" value="MAJOR FACILITATOR SUPERFAMILY (MFS) PROFILE DOMAIN-CONTAINING PROTEIN-RELATED"/>
    <property type="match status" value="1"/>
</dbReference>
<evidence type="ECO:0000313" key="9">
    <source>
        <dbReference type="EMBL" id="OBT93003.2"/>
    </source>
</evidence>
<dbReference type="Gene3D" id="1.20.1250.20">
    <property type="entry name" value="MFS general substrate transporter like domains"/>
    <property type="match status" value="2"/>
</dbReference>
<evidence type="ECO:0000256" key="5">
    <source>
        <dbReference type="ARBA" id="ARBA00023136"/>
    </source>
</evidence>
<keyword evidence="10" id="KW-1185">Reference proteome</keyword>